<dbReference type="Proteomes" id="UP000237144">
    <property type="component" value="Unassembled WGS sequence"/>
</dbReference>
<dbReference type="Gene3D" id="3.40.50.1820">
    <property type="entry name" value="alpha/beta hydrolase"/>
    <property type="match status" value="1"/>
</dbReference>
<evidence type="ECO:0000256" key="1">
    <source>
        <dbReference type="ARBA" id="ARBA00023157"/>
    </source>
</evidence>
<dbReference type="InterPro" id="IPR029058">
    <property type="entry name" value="AB_hydrolase_fold"/>
</dbReference>
<dbReference type="PANTHER" id="PTHR45856:SF24">
    <property type="entry name" value="FUNGAL LIPASE-LIKE DOMAIN-CONTAINING PROTEIN"/>
    <property type="match status" value="1"/>
</dbReference>
<gene>
    <name evidence="7" type="ORF">BMF94_2212</name>
</gene>
<keyword evidence="5" id="KW-1133">Transmembrane helix</keyword>
<accession>A0A2S5BD77</accession>
<sequence>MDGVPSIHLHFNRDGTCTGDPGEPQVRLNHVHDLERIQEDLSSWRIDAKNLARTNVVVALLVFLFRSFRNFVWTLLLAPATIFTDPLGTLAAATVFPIVNVGVALCCAGFWIGGKIGLGRLIDLIGATYADSYSMPNWPSQNLFGTETMEALQAARPILQGDVQTTEPQTVSTQEDNPDFTLLSTNRIFSVPLARVFLAMSAIVYERKDALVNEAADIIYQASKKFTKGSHQYDVEVQKAQAKLVQSEQTIKTWAAKMGLAFDGVSDLSSNSSAFASLFATPVGSSQKPFIVLCFKGTTPIDYAEWLVDASISKTGASVWFGPGSGAAHEGFYTDLFGRPGADGSNAYGSILCTLKQLAQRMKAGGHLAADEKIPLWVCGHSLGAAVASLAYARFLHSEQDLGEDLQLRDCYTFGTPRVGNGDFASAFEGSLISPIDRGVILWRIINNLDVVCRVPPGLGDNEMLRSNLSALSVLNYAHLGPSITLRPARIPWKAPYYGLGSLGTFHETTKVKVVGGRSGDISQDEAVHGYIDSRGNNPLRWLMSLIPSPLYDHFPASYDEHLSNAVSSTSDRFSSGGSAALDMVRSTRTYASDQVSRAREGIQHQVQDVKKQGQRVIGAAQDVGHAAAQGGYELAEDIGKDIKKEVQKRM</sequence>
<dbReference type="EMBL" id="PJQD01000022">
    <property type="protein sequence ID" value="POY74736.1"/>
    <property type="molecule type" value="Genomic_DNA"/>
</dbReference>
<dbReference type="CDD" id="cd00519">
    <property type="entry name" value="Lipase_3"/>
    <property type="match status" value="1"/>
</dbReference>
<dbReference type="PANTHER" id="PTHR45856">
    <property type="entry name" value="ALPHA/BETA-HYDROLASES SUPERFAMILY PROTEIN"/>
    <property type="match status" value="1"/>
</dbReference>
<dbReference type="GO" id="GO:0006629">
    <property type="term" value="P:lipid metabolic process"/>
    <property type="evidence" value="ECO:0007669"/>
    <property type="project" value="InterPro"/>
</dbReference>
<dbReference type="OrthoDB" id="2520028at2759"/>
<comment type="similarity">
    <text evidence="2">Belongs to the AB hydrolase superfamily. Lipase family. Class 3 subfamily.</text>
</comment>
<evidence type="ECO:0000256" key="5">
    <source>
        <dbReference type="SAM" id="Phobius"/>
    </source>
</evidence>
<keyword evidence="8" id="KW-1185">Reference proteome</keyword>
<dbReference type="InterPro" id="IPR002921">
    <property type="entry name" value="Fungal_lipase-type"/>
</dbReference>
<organism evidence="7 8">
    <name type="scientific">Rhodotorula taiwanensis</name>
    <dbReference type="NCBI Taxonomy" id="741276"/>
    <lineage>
        <taxon>Eukaryota</taxon>
        <taxon>Fungi</taxon>
        <taxon>Dikarya</taxon>
        <taxon>Basidiomycota</taxon>
        <taxon>Pucciniomycotina</taxon>
        <taxon>Microbotryomycetes</taxon>
        <taxon>Sporidiobolales</taxon>
        <taxon>Sporidiobolaceae</taxon>
        <taxon>Rhodotorula</taxon>
    </lineage>
</organism>
<dbReference type="InterPro" id="IPR051218">
    <property type="entry name" value="Sec_MonoDiacylglyc_Lipase"/>
</dbReference>
<proteinExistence type="inferred from homology"/>
<keyword evidence="1" id="KW-1015">Disulfide bond</keyword>
<comment type="catalytic activity">
    <reaction evidence="4">
        <text>a monoacylglycerol + H2O = glycerol + a fatty acid + H(+)</text>
        <dbReference type="Rhea" id="RHEA:15245"/>
        <dbReference type="ChEBI" id="CHEBI:15377"/>
        <dbReference type="ChEBI" id="CHEBI:15378"/>
        <dbReference type="ChEBI" id="CHEBI:17408"/>
        <dbReference type="ChEBI" id="CHEBI:17754"/>
        <dbReference type="ChEBI" id="CHEBI:28868"/>
    </reaction>
</comment>
<keyword evidence="5" id="KW-0812">Transmembrane</keyword>
<dbReference type="SUPFAM" id="SSF53474">
    <property type="entry name" value="alpha/beta-Hydrolases"/>
    <property type="match status" value="1"/>
</dbReference>
<dbReference type="Pfam" id="PF01764">
    <property type="entry name" value="Lipase_3"/>
    <property type="match status" value="1"/>
</dbReference>
<feature type="transmembrane region" description="Helical" evidence="5">
    <location>
        <begin position="88"/>
        <end position="112"/>
    </location>
</feature>
<feature type="transmembrane region" description="Helical" evidence="5">
    <location>
        <begin position="51"/>
        <end position="68"/>
    </location>
</feature>
<evidence type="ECO:0000256" key="2">
    <source>
        <dbReference type="ARBA" id="ARBA00043996"/>
    </source>
</evidence>
<reference evidence="7 8" key="1">
    <citation type="journal article" date="2018" name="Front. Microbiol.">
        <title>Prospects for Fungal Bioremediation of Acidic Radioactive Waste Sites: Characterization and Genome Sequence of Rhodotorula taiwanensis MD1149.</title>
        <authorList>
            <person name="Tkavc R."/>
            <person name="Matrosova V.Y."/>
            <person name="Grichenko O.E."/>
            <person name="Gostincar C."/>
            <person name="Volpe R.P."/>
            <person name="Klimenkova P."/>
            <person name="Gaidamakova E.K."/>
            <person name="Zhou C.E."/>
            <person name="Stewart B.J."/>
            <person name="Lyman M.G."/>
            <person name="Malfatti S.A."/>
            <person name="Rubinfeld B."/>
            <person name="Courtot M."/>
            <person name="Singh J."/>
            <person name="Dalgard C.L."/>
            <person name="Hamilton T."/>
            <person name="Frey K.G."/>
            <person name="Gunde-Cimerman N."/>
            <person name="Dugan L."/>
            <person name="Daly M.J."/>
        </authorList>
    </citation>
    <scope>NUCLEOTIDE SEQUENCE [LARGE SCALE GENOMIC DNA]</scope>
    <source>
        <strain evidence="7 8">MD1149</strain>
    </source>
</reference>
<name>A0A2S5BD77_9BASI</name>
<dbReference type="STRING" id="741276.A0A2S5BD77"/>
<evidence type="ECO:0000259" key="6">
    <source>
        <dbReference type="Pfam" id="PF01764"/>
    </source>
</evidence>
<keyword evidence="5" id="KW-0472">Membrane</keyword>
<evidence type="ECO:0000313" key="7">
    <source>
        <dbReference type="EMBL" id="POY74736.1"/>
    </source>
</evidence>
<evidence type="ECO:0000313" key="8">
    <source>
        <dbReference type="Proteomes" id="UP000237144"/>
    </source>
</evidence>
<feature type="domain" description="Fungal lipase-type" evidence="6">
    <location>
        <begin position="292"/>
        <end position="457"/>
    </location>
</feature>
<evidence type="ECO:0000256" key="4">
    <source>
        <dbReference type="ARBA" id="ARBA00048461"/>
    </source>
</evidence>
<protein>
    <recommendedName>
        <fullName evidence="6">Fungal lipase-type domain-containing protein</fullName>
    </recommendedName>
</protein>
<comment type="caution">
    <text evidence="7">The sequence shown here is derived from an EMBL/GenBank/DDBJ whole genome shotgun (WGS) entry which is preliminary data.</text>
</comment>
<evidence type="ECO:0000256" key="3">
    <source>
        <dbReference type="ARBA" id="ARBA00047591"/>
    </source>
</evidence>
<comment type="catalytic activity">
    <reaction evidence="3">
        <text>a diacylglycerol + H2O = a monoacylglycerol + a fatty acid + H(+)</text>
        <dbReference type="Rhea" id="RHEA:32731"/>
        <dbReference type="ChEBI" id="CHEBI:15377"/>
        <dbReference type="ChEBI" id="CHEBI:15378"/>
        <dbReference type="ChEBI" id="CHEBI:17408"/>
        <dbReference type="ChEBI" id="CHEBI:18035"/>
        <dbReference type="ChEBI" id="CHEBI:28868"/>
    </reaction>
</comment>
<dbReference type="AlphaFoldDB" id="A0A2S5BD77"/>